<dbReference type="CDD" id="cd01301">
    <property type="entry name" value="rDP_like"/>
    <property type="match status" value="1"/>
</dbReference>
<sequence>MHIIDAHCDALSKLYLNPRLDFYKEEKELDVSYPRLQKSKVKIQCFAIYMPEQIQQPTFEHVRLMIDIFYKKIIGNHSQMRIVNSIKDFHEIMNTEQTGAILTLEGADALAGNIAYVQDLYQAGVRIIGITWNYANWAADGVMEPRKGGFTIKGKRLIKEMERIGMIVDVSHLSIAGFWELMDMYSKPFIASHSNSAQQCGHPRNLSDDQIRAIISRKGQIGLTFVPYFVKSQQPVQIKHLLVHLDHICALGGEKHLGFGSDFDGIDQWIYGLENSGKFENLIEVLCQNYRETQVEQFLFGNWKLFLLQNLPEN</sequence>
<evidence type="ECO:0000313" key="1">
    <source>
        <dbReference type="EMBL" id="MBP1991258.1"/>
    </source>
</evidence>
<evidence type="ECO:0000313" key="2">
    <source>
        <dbReference type="Proteomes" id="UP001519287"/>
    </source>
</evidence>
<keyword evidence="1" id="KW-0224">Dipeptidase</keyword>
<comment type="caution">
    <text evidence="1">The sequence shown here is derived from an EMBL/GenBank/DDBJ whole genome shotgun (WGS) entry which is preliminary data.</text>
</comment>
<organism evidence="1 2">
    <name type="scientific">Paenibacillus eucommiae</name>
    <dbReference type="NCBI Taxonomy" id="1355755"/>
    <lineage>
        <taxon>Bacteria</taxon>
        <taxon>Bacillati</taxon>
        <taxon>Bacillota</taxon>
        <taxon>Bacilli</taxon>
        <taxon>Bacillales</taxon>
        <taxon>Paenibacillaceae</taxon>
        <taxon>Paenibacillus</taxon>
    </lineage>
</organism>
<dbReference type="RefSeq" id="WP_209972018.1">
    <property type="nucleotide sequence ID" value="NZ_JAGGLB010000008.1"/>
</dbReference>
<dbReference type="PANTHER" id="PTHR10443">
    <property type="entry name" value="MICROSOMAL DIPEPTIDASE"/>
    <property type="match status" value="1"/>
</dbReference>
<dbReference type="Gene3D" id="3.20.20.140">
    <property type="entry name" value="Metal-dependent hydrolases"/>
    <property type="match status" value="1"/>
</dbReference>
<reference evidence="1 2" key="1">
    <citation type="submission" date="2021-03" db="EMBL/GenBank/DDBJ databases">
        <title>Genomic Encyclopedia of Type Strains, Phase IV (KMG-IV): sequencing the most valuable type-strain genomes for metagenomic binning, comparative biology and taxonomic classification.</title>
        <authorList>
            <person name="Goeker M."/>
        </authorList>
    </citation>
    <scope>NUCLEOTIDE SEQUENCE [LARGE SCALE GENOMIC DNA]</scope>
    <source>
        <strain evidence="1 2">DSM 26048</strain>
    </source>
</reference>
<dbReference type="PROSITE" id="PS51365">
    <property type="entry name" value="RENAL_DIPEPTIDASE_2"/>
    <property type="match status" value="1"/>
</dbReference>
<dbReference type="EC" id="3.4.13.19" evidence="1"/>
<dbReference type="SUPFAM" id="SSF51556">
    <property type="entry name" value="Metallo-dependent hydrolases"/>
    <property type="match status" value="1"/>
</dbReference>
<gene>
    <name evidence="1" type="ORF">J2Z66_002865</name>
</gene>
<keyword evidence="1" id="KW-0645">Protease</keyword>
<keyword evidence="2" id="KW-1185">Reference proteome</keyword>
<protein>
    <submittedName>
        <fullName evidence="1">Membrane dipeptidase</fullName>
        <ecNumber evidence="1">3.4.13.19</ecNumber>
    </submittedName>
</protein>
<dbReference type="InterPro" id="IPR032466">
    <property type="entry name" value="Metal_Hydrolase"/>
</dbReference>
<name>A0ABS4IUS8_9BACL</name>
<dbReference type="Proteomes" id="UP001519287">
    <property type="component" value="Unassembled WGS sequence"/>
</dbReference>
<proteinExistence type="predicted"/>
<dbReference type="EMBL" id="JAGGLB010000008">
    <property type="protein sequence ID" value="MBP1991258.1"/>
    <property type="molecule type" value="Genomic_DNA"/>
</dbReference>
<keyword evidence="1" id="KW-0378">Hydrolase</keyword>
<dbReference type="Pfam" id="PF01244">
    <property type="entry name" value="Peptidase_M19"/>
    <property type="match status" value="1"/>
</dbReference>
<dbReference type="InterPro" id="IPR008257">
    <property type="entry name" value="Pept_M19"/>
</dbReference>
<accession>A0ABS4IUS8</accession>
<dbReference type="GO" id="GO:0016805">
    <property type="term" value="F:dipeptidase activity"/>
    <property type="evidence" value="ECO:0007669"/>
    <property type="project" value="UniProtKB-KW"/>
</dbReference>
<dbReference type="PANTHER" id="PTHR10443:SF12">
    <property type="entry name" value="DIPEPTIDASE"/>
    <property type="match status" value="1"/>
</dbReference>